<gene>
    <name evidence="7" type="ORF">I7X39_06985</name>
</gene>
<dbReference type="PANTHER" id="PTHR31885:SF6">
    <property type="entry name" value="GH04784P"/>
    <property type="match status" value="1"/>
</dbReference>
<comment type="similarity">
    <text evidence="2">Belongs to the TMEM86 family.</text>
</comment>
<keyword evidence="4 6" id="KW-1133">Transmembrane helix</keyword>
<dbReference type="RefSeq" id="WP_198110265.1">
    <property type="nucleotide sequence ID" value="NZ_JAEDAK010000004.1"/>
</dbReference>
<keyword evidence="8" id="KW-1185">Reference proteome</keyword>
<dbReference type="Pfam" id="PF07947">
    <property type="entry name" value="YhhN"/>
    <property type="match status" value="1"/>
</dbReference>
<dbReference type="InterPro" id="IPR012506">
    <property type="entry name" value="TMEM86B-like"/>
</dbReference>
<sequence length="217" mass="23298">MILLVLAALCGAVFIAADLALLPAALRFAAKPAATLLLMAWAWPRGAQQFLQRRWLRVGLVFSLGGDVALLWPEQGFLPGLVSFLLAHLAFIRSMTTQSRFGRPPWPFIEYAGLAGLLIGLVLWPGLPADLRASVLVYVAVLVAMAGQGAAWWLQARSPAAGFAALGGAAFLVSDSLIAIDRFAGGVPLATVWIHSLYWLSLALMISALPSRLARWR</sequence>
<keyword evidence="3 6" id="KW-0812">Transmembrane</keyword>
<feature type="transmembrane region" description="Helical" evidence="6">
    <location>
        <begin position="78"/>
        <end position="96"/>
    </location>
</feature>
<feature type="transmembrane region" description="Helical" evidence="6">
    <location>
        <begin position="192"/>
        <end position="209"/>
    </location>
</feature>
<feature type="transmembrane region" description="Helical" evidence="6">
    <location>
        <begin position="161"/>
        <end position="180"/>
    </location>
</feature>
<evidence type="ECO:0000256" key="2">
    <source>
        <dbReference type="ARBA" id="ARBA00007375"/>
    </source>
</evidence>
<protein>
    <submittedName>
        <fullName evidence="7">Lysoplasmalogenase</fullName>
    </submittedName>
</protein>
<dbReference type="AlphaFoldDB" id="A0A931J2Q1"/>
<feature type="transmembrane region" description="Helical" evidence="6">
    <location>
        <begin position="133"/>
        <end position="154"/>
    </location>
</feature>
<dbReference type="Proteomes" id="UP000613266">
    <property type="component" value="Unassembled WGS sequence"/>
</dbReference>
<feature type="transmembrane region" description="Helical" evidence="6">
    <location>
        <begin position="108"/>
        <end position="127"/>
    </location>
</feature>
<evidence type="ECO:0000256" key="4">
    <source>
        <dbReference type="ARBA" id="ARBA00022989"/>
    </source>
</evidence>
<dbReference type="GO" id="GO:0016020">
    <property type="term" value="C:membrane"/>
    <property type="evidence" value="ECO:0007669"/>
    <property type="project" value="UniProtKB-SubCell"/>
</dbReference>
<evidence type="ECO:0000256" key="1">
    <source>
        <dbReference type="ARBA" id="ARBA00004141"/>
    </source>
</evidence>
<evidence type="ECO:0000256" key="6">
    <source>
        <dbReference type="SAM" id="Phobius"/>
    </source>
</evidence>
<comment type="subcellular location">
    <subcellularLocation>
        <location evidence="1">Membrane</location>
        <topology evidence="1">Multi-pass membrane protein</topology>
    </subcellularLocation>
</comment>
<dbReference type="PANTHER" id="PTHR31885">
    <property type="entry name" value="GH04784P"/>
    <property type="match status" value="1"/>
</dbReference>
<proteinExistence type="inferred from homology"/>
<reference evidence="7" key="1">
    <citation type="submission" date="2020-12" db="EMBL/GenBank/DDBJ databases">
        <title>The genome sequence of Inhella sp. 1Y17.</title>
        <authorList>
            <person name="Liu Y."/>
        </authorList>
    </citation>
    <scope>NUCLEOTIDE SEQUENCE</scope>
    <source>
        <strain evidence="7">1Y17</strain>
    </source>
</reference>
<dbReference type="GO" id="GO:0016787">
    <property type="term" value="F:hydrolase activity"/>
    <property type="evidence" value="ECO:0007669"/>
    <property type="project" value="TreeGrafter"/>
</dbReference>
<evidence type="ECO:0000256" key="3">
    <source>
        <dbReference type="ARBA" id="ARBA00022692"/>
    </source>
</evidence>
<comment type="caution">
    <text evidence="7">The sequence shown here is derived from an EMBL/GenBank/DDBJ whole genome shotgun (WGS) entry which is preliminary data.</text>
</comment>
<name>A0A931J2Q1_9BURK</name>
<evidence type="ECO:0000256" key="5">
    <source>
        <dbReference type="ARBA" id="ARBA00023136"/>
    </source>
</evidence>
<dbReference type="EMBL" id="JAEDAK010000004">
    <property type="protein sequence ID" value="MBH9576643.1"/>
    <property type="molecule type" value="Genomic_DNA"/>
</dbReference>
<organism evidence="7 8">
    <name type="scientific">Inhella proteolytica</name>
    <dbReference type="NCBI Taxonomy" id="2795029"/>
    <lineage>
        <taxon>Bacteria</taxon>
        <taxon>Pseudomonadati</taxon>
        <taxon>Pseudomonadota</taxon>
        <taxon>Betaproteobacteria</taxon>
        <taxon>Burkholderiales</taxon>
        <taxon>Sphaerotilaceae</taxon>
        <taxon>Inhella</taxon>
    </lineage>
</organism>
<keyword evidence="5 6" id="KW-0472">Membrane</keyword>
<evidence type="ECO:0000313" key="8">
    <source>
        <dbReference type="Proteomes" id="UP000613266"/>
    </source>
</evidence>
<evidence type="ECO:0000313" key="7">
    <source>
        <dbReference type="EMBL" id="MBH9576643.1"/>
    </source>
</evidence>
<accession>A0A931J2Q1</accession>